<dbReference type="PANTHER" id="PTHR10302">
    <property type="entry name" value="SINGLE-STRANDED DNA-BINDING PROTEIN"/>
    <property type="match status" value="1"/>
</dbReference>
<reference evidence="4 5" key="1">
    <citation type="submission" date="2019-07" db="EMBL/GenBank/DDBJ databases">
        <title>Whole genome shotgun sequence of Alkalibacterium kapii NBRC 103247.</title>
        <authorList>
            <person name="Hosoyama A."/>
            <person name="Uohara A."/>
            <person name="Ohji S."/>
            <person name="Ichikawa N."/>
        </authorList>
    </citation>
    <scope>NUCLEOTIDE SEQUENCE [LARGE SCALE GENOMIC DNA]</scope>
    <source>
        <strain evidence="4 5">NBRC 103247</strain>
    </source>
</reference>
<gene>
    <name evidence="4" type="ORF">AKA01nite_00230</name>
</gene>
<comment type="caution">
    <text evidence="4">The sequence shown here is derived from an EMBL/GenBank/DDBJ whole genome shotgun (WGS) entry which is preliminary data.</text>
</comment>
<dbReference type="OrthoDB" id="9809878at2"/>
<dbReference type="GO" id="GO:0003697">
    <property type="term" value="F:single-stranded DNA binding"/>
    <property type="evidence" value="ECO:0007669"/>
    <property type="project" value="InterPro"/>
</dbReference>
<name>A0A511ATJ6_9LACT</name>
<dbReference type="GO" id="GO:0009295">
    <property type="term" value="C:nucleoid"/>
    <property type="evidence" value="ECO:0007669"/>
    <property type="project" value="TreeGrafter"/>
</dbReference>
<evidence type="ECO:0000313" key="5">
    <source>
        <dbReference type="Proteomes" id="UP000321662"/>
    </source>
</evidence>
<keyword evidence="1 2" id="KW-0238">DNA-binding</keyword>
<dbReference type="InterPro" id="IPR011344">
    <property type="entry name" value="ssDNA-bd"/>
</dbReference>
<dbReference type="InterPro" id="IPR000424">
    <property type="entry name" value="Primosome_PriB/ssb"/>
</dbReference>
<evidence type="ECO:0000313" key="4">
    <source>
        <dbReference type="EMBL" id="GEK90401.1"/>
    </source>
</evidence>
<dbReference type="SUPFAM" id="SSF50249">
    <property type="entry name" value="Nucleic acid-binding proteins"/>
    <property type="match status" value="1"/>
</dbReference>
<evidence type="ECO:0000256" key="3">
    <source>
        <dbReference type="RuleBase" id="RU000524"/>
    </source>
</evidence>
<dbReference type="GO" id="GO:0006260">
    <property type="term" value="P:DNA replication"/>
    <property type="evidence" value="ECO:0007669"/>
    <property type="project" value="InterPro"/>
</dbReference>
<dbReference type="Pfam" id="PF00436">
    <property type="entry name" value="SSB"/>
    <property type="match status" value="1"/>
</dbReference>
<dbReference type="PIRSF" id="PIRSF002070">
    <property type="entry name" value="SSB"/>
    <property type="match status" value="1"/>
</dbReference>
<dbReference type="Proteomes" id="UP000321662">
    <property type="component" value="Unassembled WGS sequence"/>
</dbReference>
<dbReference type="Gene3D" id="2.40.50.140">
    <property type="entry name" value="Nucleic acid-binding proteins"/>
    <property type="match status" value="1"/>
</dbReference>
<organism evidence="4 5">
    <name type="scientific">Alkalibacterium kapii</name>
    <dbReference type="NCBI Taxonomy" id="426704"/>
    <lineage>
        <taxon>Bacteria</taxon>
        <taxon>Bacillati</taxon>
        <taxon>Bacillota</taxon>
        <taxon>Bacilli</taxon>
        <taxon>Lactobacillales</taxon>
        <taxon>Carnobacteriaceae</taxon>
        <taxon>Alkalibacterium</taxon>
    </lineage>
</organism>
<dbReference type="AlphaFoldDB" id="A0A511ATJ6"/>
<dbReference type="EMBL" id="BJUY01000001">
    <property type="protein sequence ID" value="GEK90401.1"/>
    <property type="molecule type" value="Genomic_DNA"/>
</dbReference>
<sequence>MNTVALVGRIVKEIELRNIGEDRCVTNNVLAVRKPFKKDGSSDADFIPFVTWGKKAEIMEKYCGKGDLIALNGKMQSRKYQTHENETKFVVEMLVEDIEFIQRKVKK</sequence>
<evidence type="ECO:0000256" key="2">
    <source>
        <dbReference type="PIRNR" id="PIRNR002070"/>
    </source>
</evidence>
<dbReference type="NCBIfam" id="TIGR00621">
    <property type="entry name" value="ssb"/>
    <property type="match status" value="1"/>
</dbReference>
<dbReference type="PANTHER" id="PTHR10302:SF27">
    <property type="entry name" value="SINGLE-STRANDED DNA-BINDING PROTEIN"/>
    <property type="match status" value="1"/>
</dbReference>
<accession>A0A511ATJ6</accession>
<keyword evidence="5" id="KW-1185">Reference proteome</keyword>
<evidence type="ECO:0000256" key="1">
    <source>
        <dbReference type="ARBA" id="ARBA00023125"/>
    </source>
</evidence>
<proteinExistence type="predicted"/>
<dbReference type="CDD" id="cd04496">
    <property type="entry name" value="SSB_OBF"/>
    <property type="match status" value="1"/>
</dbReference>
<protein>
    <recommendedName>
        <fullName evidence="2 3">Single-stranded DNA-binding protein</fullName>
    </recommendedName>
</protein>
<dbReference type="PROSITE" id="PS50935">
    <property type="entry name" value="SSB"/>
    <property type="match status" value="1"/>
</dbReference>
<dbReference type="RefSeq" id="WP_146922588.1">
    <property type="nucleotide sequence ID" value="NZ_BJUY01000001.1"/>
</dbReference>
<dbReference type="InterPro" id="IPR012340">
    <property type="entry name" value="NA-bd_OB-fold"/>
</dbReference>